<reference evidence="1 2" key="1">
    <citation type="submission" date="2019-06" db="EMBL/GenBank/DDBJ databases">
        <title>A chromosomal-level reference genome of Carpinus fangiana (Coryloideae, Betulaceae).</title>
        <authorList>
            <person name="Yang X."/>
            <person name="Wang Z."/>
            <person name="Zhang L."/>
            <person name="Hao G."/>
            <person name="Liu J."/>
            <person name="Yang Y."/>
        </authorList>
    </citation>
    <scope>NUCLEOTIDE SEQUENCE [LARGE SCALE GENOMIC DNA]</scope>
    <source>
        <strain evidence="1">Cfa_2016G</strain>
        <tissue evidence="1">Leaf</tissue>
    </source>
</reference>
<evidence type="ECO:0000313" key="1">
    <source>
        <dbReference type="EMBL" id="KAE8039422.1"/>
    </source>
</evidence>
<name>A0A660KSP7_9ROSI</name>
<dbReference type="OrthoDB" id="608866at2759"/>
<dbReference type="PANTHER" id="PTHR46993">
    <property type="entry name" value="MYB TRANSCRIPTION FACTOR"/>
    <property type="match status" value="1"/>
</dbReference>
<keyword evidence="2" id="KW-1185">Reference proteome</keyword>
<accession>A0A660KSP7</accession>
<gene>
    <name evidence="1" type="ORF">FH972_011834</name>
</gene>
<protein>
    <submittedName>
        <fullName evidence="1">Uncharacterized protein</fullName>
    </submittedName>
</protein>
<dbReference type="Proteomes" id="UP000327013">
    <property type="component" value="Chromosome 4"/>
</dbReference>
<organism evidence="1 2">
    <name type="scientific">Carpinus fangiana</name>
    <dbReference type="NCBI Taxonomy" id="176857"/>
    <lineage>
        <taxon>Eukaryota</taxon>
        <taxon>Viridiplantae</taxon>
        <taxon>Streptophyta</taxon>
        <taxon>Embryophyta</taxon>
        <taxon>Tracheophyta</taxon>
        <taxon>Spermatophyta</taxon>
        <taxon>Magnoliopsida</taxon>
        <taxon>eudicotyledons</taxon>
        <taxon>Gunneridae</taxon>
        <taxon>Pentapetalae</taxon>
        <taxon>rosids</taxon>
        <taxon>fabids</taxon>
        <taxon>Fagales</taxon>
        <taxon>Betulaceae</taxon>
        <taxon>Carpinus</taxon>
    </lineage>
</organism>
<sequence>MTKDGSRLHLSGPKRKLVAPLKKQEVTKFARRRQINRWSLLEEDTLRNAVQK</sequence>
<proteinExistence type="predicted"/>
<evidence type="ECO:0000313" key="2">
    <source>
        <dbReference type="Proteomes" id="UP000327013"/>
    </source>
</evidence>
<dbReference type="AlphaFoldDB" id="A0A660KSP7"/>
<dbReference type="EMBL" id="CM017324">
    <property type="protein sequence ID" value="KAE8039422.1"/>
    <property type="molecule type" value="Genomic_DNA"/>
</dbReference>
<dbReference type="PANTHER" id="PTHR46993:SF6">
    <property type="entry name" value="MYB TRANSCRIPTION FACTOR"/>
    <property type="match status" value="1"/>
</dbReference>